<protein>
    <submittedName>
        <fullName evidence="3">Aste57867_14006 protein</fullName>
    </submittedName>
</protein>
<name>A0A485L0I4_9STRA</name>
<feature type="region of interest" description="Disordered" evidence="1">
    <location>
        <begin position="308"/>
        <end position="329"/>
    </location>
</feature>
<feature type="compositionally biased region" description="Basic and acidic residues" evidence="1">
    <location>
        <begin position="206"/>
        <end position="215"/>
    </location>
</feature>
<evidence type="ECO:0000313" key="2">
    <source>
        <dbReference type="EMBL" id="KAF0695161.1"/>
    </source>
</evidence>
<organism evidence="3 4">
    <name type="scientific">Aphanomyces stellatus</name>
    <dbReference type="NCBI Taxonomy" id="120398"/>
    <lineage>
        <taxon>Eukaryota</taxon>
        <taxon>Sar</taxon>
        <taxon>Stramenopiles</taxon>
        <taxon>Oomycota</taxon>
        <taxon>Saprolegniomycetes</taxon>
        <taxon>Saprolegniales</taxon>
        <taxon>Verrucalvaceae</taxon>
        <taxon>Aphanomyces</taxon>
    </lineage>
</organism>
<feature type="compositionally biased region" description="Polar residues" evidence="1">
    <location>
        <begin position="173"/>
        <end position="201"/>
    </location>
</feature>
<feature type="compositionally biased region" description="Low complexity" evidence="1">
    <location>
        <begin position="163"/>
        <end position="172"/>
    </location>
</feature>
<evidence type="ECO:0000313" key="3">
    <source>
        <dbReference type="EMBL" id="VFT90836.1"/>
    </source>
</evidence>
<sequence length="477" mass="52333">MPAKRRYTVAELFSLKPLEVPPLTINPSELVAIVGQPADMTSLVTTTCSGVPTLDADVERFTSYALKHLVKQDAYHVADIVGKTKVYTQDADLTSYVNCIVERMQQDPRLQFDVDGQGRRLFRTAGISPLCSIRRDKQPWRESIATDSSCDYMDDSFVVVQSSSSLPPTTLSDGASSQPSNSRRMATATLGPSTHTTSGSRLTPLRPRDGSADRDIVGHDEAKAPWRARLLALRVDDAVAKFTAIALKRLVKHDEYHVADIVAQTQQRGLSSSDVLVDRVVARMAQDPRLEYAMNAIGRRVFRLRGREPLSSSQTDEDASSRDPQTKLAKPAPGVEIAFAGTPAEWCLDVMVGQFATVAIEYLEAHWHYPTAYYPVSHVMTNVKLTTAAARGGREPKLFFEQIVAGMKDDARLVYGDVDEKGRPGFKLKLPWVQTKKSTMMAQPSTPTDSTIHVLAATKASSSLPALVVDSDDNPSN</sequence>
<dbReference type="AlphaFoldDB" id="A0A485L0I4"/>
<reference evidence="3 4" key="1">
    <citation type="submission" date="2019-03" db="EMBL/GenBank/DDBJ databases">
        <authorList>
            <person name="Gaulin E."/>
            <person name="Dumas B."/>
        </authorList>
    </citation>
    <scope>NUCLEOTIDE SEQUENCE [LARGE SCALE GENOMIC DNA]</scope>
    <source>
        <strain evidence="3">CBS 568.67</strain>
    </source>
</reference>
<accession>A0A485L0I4</accession>
<evidence type="ECO:0000256" key="1">
    <source>
        <dbReference type="SAM" id="MobiDB-lite"/>
    </source>
</evidence>
<dbReference type="EMBL" id="VJMH01005501">
    <property type="protein sequence ID" value="KAF0695161.1"/>
    <property type="molecule type" value="Genomic_DNA"/>
</dbReference>
<gene>
    <name evidence="3" type="primary">Aste57867_14006</name>
    <name evidence="2" type="ORF">As57867_013955</name>
    <name evidence="3" type="ORF">ASTE57867_14006</name>
</gene>
<feature type="region of interest" description="Disordered" evidence="1">
    <location>
        <begin position="163"/>
        <end position="215"/>
    </location>
</feature>
<dbReference type="OrthoDB" id="10688207at2759"/>
<dbReference type="EMBL" id="CAADRA010005522">
    <property type="protein sequence ID" value="VFT90836.1"/>
    <property type="molecule type" value="Genomic_DNA"/>
</dbReference>
<evidence type="ECO:0000313" key="4">
    <source>
        <dbReference type="Proteomes" id="UP000332933"/>
    </source>
</evidence>
<keyword evidence="4" id="KW-1185">Reference proteome</keyword>
<proteinExistence type="predicted"/>
<reference evidence="2" key="2">
    <citation type="submission" date="2019-06" db="EMBL/GenBank/DDBJ databases">
        <title>Genomics analysis of Aphanomyces spp. identifies a new class of oomycete effector associated with host adaptation.</title>
        <authorList>
            <person name="Gaulin E."/>
        </authorList>
    </citation>
    <scope>NUCLEOTIDE SEQUENCE</scope>
    <source>
        <strain evidence="2">CBS 578.67</strain>
    </source>
</reference>
<dbReference type="Proteomes" id="UP000332933">
    <property type="component" value="Unassembled WGS sequence"/>
</dbReference>